<protein>
    <submittedName>
        <fullName evidence="2">Uncharacterized protein</fullName>
    </submittedName>
</protein>
<feature type="region of interest" description="Disordered" evidence="1">
    <location>
        <begin position="1"/>
        <end position="105"/>
    </location>
</feature>
<feature type="compositionally biased region" description="Basic and acidic residues" evidence="1">
    <location>
        <begin position="1"/>
        <end position="55"/>
    </location>
</feature>
<proteinExistence type="predicted"/>
<feature type="compositionally biased region" description="Basic and acidic residues" evidence="1">
    <location>
        <begin position="93"/>
        <end position="105"/>
    </location>
</feature>
<dbReference type="Proteomes" id="UP001141552">
    <property type="component" value="Unassembled WGS sequence"/>
</dbReference>
<accession>A0A9Q0FCB1</accession>
<evidence type="ECO:0000313" key="3">
    <source>
        <dbReference type="Proteomes" id="UP001141552"/>
    </source>
</evidence>
<comment type="caution">
    <text evidence="2">The sequence shown here is derived from an EMBL/GenBank/DDBJ whole genome shotgun (WGS) entry which is preliminary data.</text>
</comment>
<evidence type="ECO:0000256" key="1">
    <source>
        <dbReference type="SAM" id="MobiDB-lite"/>
    </source>
</evidence>
<keyword evidence="3" id="KW-1185">Reference proteome</keyword>
<reference evidence="2" key="2">
    <citation type="journal article" date="2023" name="Plants (Basel)">
        <title>Annotation of the Turnera subulata (Passifloraceae) Draft Genome Reveals the S-Locus Evolved after the Divergence of Turneroideae from Passifloroideae in a Stepwise Manner.</title>
        <authorList>
            <person name="Henning P.M."/>
            <person name="Roalson E.H."/>
            <person name="Mir W."/>
            <person name="McCubbin A.G."/>
            <person name="Shore J.S."/>
        </authorList>
    </citation>
    <scope>NUCLEOTIDE SEQUENCE</scope>
    <source>
        <strain evidence="2">F60SS</strain>
    </source>
</reference>
<organism evidence="2 3">
    <name type="scientific">Turnera subulata</name>
    <dbReference type="NCBI Taxonomy" id="218843"/>
    <lineage>
        <taxon>Eukaryota</taxon>
        <taxon>Viridiplantae</taxon>
        <taxon>Streptophyta</taxon>
        <taxon>Embryophyta</taxon>
        <taxon>Tracheophyta</taxon>
        <taxon>Spermatophyta</taxon>
        <taxon>Magnoliopsida</taxon>
        <taxon>eudicotyledons</taxon>
        <taxon>Gunneridae</taxon>
        <taxon>Pentapetalae</taxon>
        <taxon>rosids</taxon>
        <taxon>fabids</taxon>
        <taxon>Malpighiales</taxon>
        <taxon>Passifloraceae</taxon>
        <taxon>Turnera</taxon>
    </lineage>
</organism>
<name>A0A9Q0FCB1_9ROSI</name>
<dbReference type="EMBL" id="JAKUCV010006248">
    <property type="protein sequence ID" value="KAJ4828159.1"/>
    <property type="molecule type" value="Genomic_DNA"/>
</dbReference>
<gene>
    <name evidence="2" type="ORF">Tsubulata_005034</name>
</gene>
<sequence>MADRDRLRDRDRDRERDRDRDRDRDRERERRREKEDRDRDRDRERDRERDRDRTRPRQTRSRTRSPDRERSHRRHRHQRTPSPSPPRKRHRHGSEEGEREKEKQRAAFYGNIKSSCYYSEWPDLLMPTGTIFTRSLLSLLCVDVDAPFYGAMAGYGLVFNEHEDGLVAFCNARFLGIHNPTVSWVILKSEFYCPVEVVKSRVLEVYVHLRGLLFMELC</sequence>
<reference evidence="2" key="1">
    <citation type="submission" date="2022-02" db="EMBL/GenBank/DDBJ databases">
        <authorList>
            <person name="Henning P.M."/>
            <person name="McCubbin A.G."/>
            <person name="Shore J.S."/>
        </authorList>
    </citation>
    <scope>NUCLEOTIDE SEQUENCE</scope>
    <source>
        <strain evidence="2">F60SS</strain>
        <tissue evidence="2">Leaves</tissue>
    </source>
</reference>
<evidence type="ECO:0000313" key="2">
    <source>
        <dbReference type="EMBL" id="KAJ4828159.1"/>
    </source>
</evidence>
<dbReference type="AlphaFoldDB" id="A0A9Q0FCB1"/>